<dbReference type="AlphaFoldDB" id="A0A0C4YKD7"/>
<sequence>MSCYPSRFPIRAATGARQLAGLCLTVLAAAPTLAQVPPDAGALRQQIEPELPPALPRPVAPDRAAAPPPLRQHGEATVTVTAFRFAGNKQMSEAQLAPAGALPVQAVMTVGDVRVPLVITERNQ</sequence>
<dbReference type="Proteomes" id="UP000031843">
    <property type="component" value="Chromosome secondary"/>
</dbReference>
<evidence type="ECO:0000313" key="4">
    <source>
        <dbReference type="Proteomes" id="UP000031843"/>
    </source>
</evidence>
<dbReference type="KEGG" id="cbw:RR42_s1945"/>
<name>A0A0C4YKD7_9BURK</name>
<keyword evidence="2" id="KW-0732">Signal</keyword>
<gene>
    <name evidence="3" type="ORF">RR42_s1945</name>
</gene>
<evidence type="ECO:0000256" key="2">
    <source>
        <dbReference type="SAM" id="SignalP"/>
    </source>
</evidence>
<organism evidence="3 4">
    <name type="scientific">Cupriavidus basilensis</name>
    <dbReference type="NCBI Taxonomy" id="68895"/>
    <lineage>
        <taxon>Bacteria</taxon>
        <taxon>Pseudomonadati</taxon>
        <taxon>Pseudomonadota</taxon>
        <taxon>Betaproteobacteria</taxon>
        <taxon>Burkholderiales</taxon>
        <taxon>Burkholderiaceae</taxon>
        <taxon>Cupriavidus</taxon>
    </lineage>
</organism>
<keyword evidence="4" id="KW-1185">Reference proteome</keyword>
<feature type="region of interest" description="Disordered" evidence="1">
    <location>
        <begin position="40"/>
        <end position="73"/>
    </location>
</feature>
<reference evidence="3 4" key="1">
    <citation type="journal article" date="2015" name="Genome Announc.">
        <title>Complete Genome Sequence of Cupriavidus basilensis 4G11, Isolated from the Oak Ridge Field Research Center Site.</title>
        <authorList>
            <person name="Ray J."/>
            <person name="Waters R.J."/>
            <person name="Skerker J.M."/>
            <person name="Kuehl J.V."/>
            <person name="Price M.N."/>
            <person name="Huang J."/>
            <person name="Chakraborty R."/>
            <person name="Arkin A.P."/>
            <person name="Deutschbauer A."/>
        </authorList>
    </citation>
    <scope>NUCLEOTIDE SEQUENCE [LARGE SCALE GENOMIC DNA]</scope>
    <source>
        <strain evidence="3">4G11</strain>
    </source>
</reference>
<feature type="signal peptide" evidence="2">
    <location>
        <begin position="1"/>
        <end position="34"/>
    </location>
</feature>
<evidence type="ECO:0000313" key="3">
    <source>
        <dbReference type="EMBL" id="AJG23533.1"/>
    </source>
</evidence>
<evidence type="ECO:0000256" key="1">
    <source>
        <dbReference type="SAM" id="MobiDB-lite"/>
    </source>
</evidence>
<dbReference type="RefSeq" id="WP_043355415.1">
    <property type="nucleotide sequence ID" value="NZ_CP010537.1"/>
</dbReference>
<protein>
    <submittedName>
        <fullName evidence="3">Uncharacterized protein</fullName>
    </submittedName>
</protein>
<feature type="chain" id="PRO_5002185716" evidence="2">
    <location>
        <begin position="35"/>
        <end position="124"/>
    </location>
</feature>
<dbReference type="EMBL" id="CP010537">
    <property type="protein sequence ID" value="AJG23533.1"/>
    <property type="molecule type" value="Genomic_DNA"/>
</dbReference>
<accession>A0A0C4YKD7</accession>
<proteinExistence type="predicted"/>
<feature type="compositionally biased region" description="Pro residues" evidence="1">
    <location>
        <begin position="50"/>
        <end position="59"/>
    </location>
</feature>